<proteinExistence type="predicted"/>
<dbReference type="AlphaFoldDB" id="A0A0F9ASS8"/>
<feature type="non-terminal residue" evidence="1">
    <location>
        <position position="1"/>
    </location>
</feature>
<accession>A0A0F9ASS8</accession>
<protein>
    <submittedName>
        <fullName evidence="1">Uncharacterized protein</fullName>
    </submittedName>
</protein>
<evidence type="ECO:0000313" key="1">
    <source>
        <dbReference type="EMBL" id="KKL04672.1"/>
    </source>
</evidence>
<comment type="caution">
    <text evidence="1">The sequence shown here is derived from an EMBL/GenBank/DDBJ whole genome shotgun (WGS) entry which is preliminary data.</text>
</comment>
<sequence>GVNIEGPVSALVPDSSKYQCSNCNGVKFSVSKTLDDFNDVVQATVEAALDITAAGAPILGEVALCLQCGNEQILWWMILDTVVATGAALVMTNLDAGTANTLAGYYAIPTTGTLFAATKYDTIASHTAAAPTTLTLDTGSDNSEDGIWVITNRLPTGWTLAS</sequence>
<reference evidence="1" key="1">
    <citation type="journal article" date="2015" name="Nature">
        <title>Complex archaea that bridge the gap between prokaryotes and eukaryotes.</title>
        <authorList>
            <person name="Spang A."/>
            <person name="Saw J.H."/>
            <person name="Jorgensen S.L."/>
            <person name="Zaremba-Niedzwiedzka K."/>
            <person name="Martijn J."/>
            <person name="Lind A.E."/>
            <person name="van Eijk R."/>
            <person name="Schleper C."/>
            <person name="Guy L."/>
            <person name="Ettema T.J."/>
        </authorList>
    </citation>
    <scope>NUCLEOTIDE SEQUENCE</scope>
</reference>
<organism evidence="1">
    <name type="scientific">marine sediment metagenome</name>
    <dbReference type="NCBI Taxonomy" id="412755"/>
    <lineage>
        <taxon>unclassified sequences</taxon>
        <taxon>metagenomes</taxon>
        <taxon>ecological metagenomes</taxon>
    </lineage>
</organism>
<dbReference type="EMBL" id="LAZR01044427">
    <property type="protein sequence ID" value="KKL04672.1"/>
    <property type="molecule type" value="Genomic_DNA"/>
</dbReference>
<name>A0A0F9ASS8_9ZZZZ</name>
<gene>
    <name evidence="1" type="ORF">LCGC14_2613710</name>
</gene>